<organism evidence="1 2">
    <name type="scientific">Pseudomonas phage phiK7A1</name>
    <dbReference type="NCBI Taxonomy" id="2759194"/>
    <lineage>
        <taxon>Viruses</taxon>
        <taxon>Duplodnaviria</taxon>
        <taxon>Heunggongvirae</taxon>
        <taxon>Uroviricota</taxon>
        <taxon>Caudoviricetes</taxon>
        <taxon>Vandenendeviridae</taxon>
        <taxon>Gorskivirinae</taxon>
        <taxon>Torinovirus</taxon>
        <taxon>Torinovirus K7A1</taxon>
    </lineage>
</organism>
<sequence length="73" mass="8278">MIFAVAMTSSSCDHYLDCIEVSSVAAGVDLMKRMYSEEFNYMDRIDVTPLLAIDLRAANEFESALYTAQEERE</sequence>
<gene>
    <name evidence="1" type="ORF">phiK7A1_040c</name>
</gene>
<proteinExistence type="predicted"/>
<reference evidence="1 2" key="1">
    <citation type="submission" date="2020-07" db="EMBL/GenBank/DDBJ databases">
        <authorList>
            <person name="Martino G."/>
            <person name="Holtappels D."/>
            <person name="Wagemans J."/>
            <person name="Lavigne R."/>
            <person name="Turina M."/>
            <person name="Ciuffo M."/>
        </authorList>
    </citation>
    <scope>NUCLEOTIDE SEQUENCE [LARGE SCALE GENOMIC DNA]</scope>
</reference>
<evidence type="ECO:0000313" key="2">
    <source>
        <dbReference type="Proteomes" id="UP000516415"/>
    </source>
</evidence>
<dbReference type="EMBL" id="MT740307">
    <property type="protein sequence ID" value="QNR53830.1"/>
    <property type="molecule type" value="Genomic_DNA"/>
</dbReference>
<protein>
    <submittedName>
        <fullName evidence="1">Uncharacterized protein</fullName>
    </submittedName>
</protein>
<accession>A0A7H0XFP0</accession>
<dbReference type="Proteomes" id="UP000516415">
    <property type="component" value="Segment"/>
</dbReference>
<name>A0A7H0XFP0_9CAUD</name>
<keyword evidence="2" id="KW-1185">Reference proteome</keyword>
<evidence type="ECO:0000313" key="1">
    <source>
        <dbReference type="EMBL" id="QNR53830.1"/>
    </source>
</evidence>